<dbReference type="OrthoDB" id="237949at2"/>
<protein>
    <recommendedName>
        <fullName evidence="3">Glycoside hydrolase family 38 N-terminal domain-containing protein</fullName>
    </recommendedName>
</protein>
<sequence length="689" mass="80240">MKKKLHVVFKTHLDIGFTDLAKNVIEQYLFDFIPRALDLAEAIPEKFVWTTGSWLIDYYLNSPKISEINKKRLETAIQKGTICWHGLPFTTHTELMDEELLCYGLSLSNKLDKRYGKKTIAAKMTDVPGHTQGMIPSLNQAGIRYLHIGVNASSAVPDVPKLFRWQFEGKEVIVQYADDYGEVFLNEAWDTGIYFAHTHDNMGPPGSVDEVLEMFKQLEMNYPDYEIVASTLDAYAQSLQPYVNELPIINQEIGDSWIHGIASDPLKIADFKRLLQFRNKWVKEGKLLVDSKEYQEMSNYLLMVPEHTWGGNGNVFLPDYRNYLLADFHKARAEDNIQFNHNRKTMDFADLMAYISTDIEDTEMNKKRSFQRYEQSWKEQRDYVKEALSVLPRALQEEFNNRSRQSEEIHWSQELITFGKVYQFENIEISFGTAGEITKLCISEKEYLSAKKSFGKLSYERYDHTDYAQFFKDYSRLTQQTSGWALGDFGKRGIEAYKQITHEQIVPYVVHSSIAKEKQKNRVYIQFELSYPKQAVEQYGLPEKNSLTYCLDTNKRTLELSYQWQNKQANRMPESYWLETSIQVESPGLWRAMKLNHSIDFLNTVQAGNRAMHCCTEEGMVYSDFQRTIKIQSIDAPLFSIGGRKLLDFSNHQPEPNEGLYVNLYNNIWGTNFPAWFEDDMTYEVKLSF</sequence>
<dbReference type="SUPFAM" id="SSF88713">
    <property type="entry name" value="Glycoside hydrolase/deacetylase"/>
    <property type="match status" value="1"/>
</dbReference>
<dbReference type="InterPro" id="IPR032482">
    <property type="entry name" value="DUF5054"/>
</dbReference>
<proteinExistence type="predicted"/>
<dbReference type="AlphaFoldDB" id="R3W2J6"/>
<organism evidence="1 2">
    <name type="scientific">Enterococcus phoeniculicola ATCC BAA-412</name>
    <dbReference type="NCBI Taxonomy" id="1158610"/>
    <lineage>
        <taxon>Bacteria</taxon>
        <taxon>Bacillati</taxon>
        <taxon>Bacillota</taxon>
        <taxon>Bacilli</taxon>
        <taxon>Lactobacillales</taxon>
        <taxon>Enterococcaceae</taxon>
        <taxon>Enterococcus</taxon>
    </lineage>
</organism>
<dbReference type="eggNOG" id="COG0383">
    <property type="taxonomic scope" value="Bacteria"/>
</dbReference>
<dbReference type="GO" id="GO:0005975">
    <property type="term" value="P:carbohydrate metabolic process"/>
    <property type="evidence" value="ECO:0007669"/>
    <property type="project" value="InterPro"/>
</dbReference>
<dbReference type="Gene3D" id="3.20.110.10">
    <property type="entry name" value="Glycoside hydrolase 38, N terminal domain"/>
    <property type="match status" value="1"/>
</dbReference>
<dbReference type="PATRIC" id="fig|1158610.3.peg.3219"/>
<dbReference type="CDD" id="cd10791">
    <property type="entry name" value="GH38N_AMII_like_1"/>
    <property type="match status" value="1"/>
</dbReference>
<evidence type="ECO:0000313" key="2">
    <source>
        <dbReference type="Proteomes" id="UP000013785"/>
    </source>
</evidence>
<dbReference type="RefSeq" id="WP_010769862.1">
    <property type="nucleotide sequence ID" value="NZ_ASWE01000001.1"/>
</dbReference>
<name>R3W2J6_9ENTE</name>
<evidence type="ECO:0000313" key="1">
    <source>
        <dbReference type="EMBL" id="EOL41666.1"/>
    </source>
</evidence>
<dbReference type="EMBL" id="AJAT01000018">
    <property type="protein sequence ID" value="EOL41666.1"/>
    <property type="molecule type" value="Genomic_DNA"/>
</dbReference>
<accession>R3W2J6</accession>
<dbReference type="InterPro" id="IPR011330">
    <property type="entry name" value="Glyco_hydro/deAcase_b/a-brl"/>
</dbReference>
<dbReference type="Pfam" id="PF16477">
    <property type="entry name" value="DUF5054"/>
    <property type="match status" value="1"/>
</dbReference>
<dbReference type="InterPro" id="IPR027291">
    <property type="entry name" value="Glyco_hydro_38_N_sf"/>
</dbReference>
<comment type="caution">
    <text evidence="1">The sequence shown here is derived from an EMBL/GenBank/DDBJ whole genome shotgun (WGS) entry which is preliminary data.</text>
</comment>
<keyword evidence="2" id="KW-1185">Reference proteome</keyword>
<evidence type="ECO:0008006" key="3">
    <source>
        <dbReference type="Google" id="ProtNLM"/>
    </source>
</evidence>
<reference evidence="1 2" key="1">
    <citation type="submission" date="2013-02" db="EMBL/GenBank/DDBJ databases">
        <title>The Genome Sequence of Enterococcus phoeniculicola BAA-412.</title>
        <authorList>
            <consortium name="The Broad Institute Genome Sequencing Platform"/>
            <consortium name="The Broad Institute Genome Sequencing Center for Infectious Disease"/>
            <person name="Earl A.M."/>
            <person name="Gilmore M.S."/>
            <person name="Lebreton F."/>
            <person name="Walker B."/>
            <person name="Young S.K."/>
            <person name="Zeng Q."/>
            <person name="Gargeya S."/>
            <person name="Fitzgerald M."/>
            <person name="Haas B."/>
            <person name="Abouelleil A."/>
            <person name="Alvarado L."/>
            <person name="Arachchi H.M."/>
            <person name="Berlin A.M."/>
            <person name="Chapman S.B."/>
            <person name="Dewar J."/>
            <person name="Goldberg J."/>
            <person name="Griggs A."/>
            <person name="Gujja S."/>
            <person name="Hansen M."/>
            <person name="Howarth C."/>
            <person name="Imamovic A."/>
            <person name="Larimer J."/>
            <person name="McCowan C."/>
            <person name="Murphy C."/>
            <person name="Neiman D."/>
            <person name="Pearson M."/>
            <person name="Priest M."/>
            <person name="Roberts A."/>
            <person name="Saif S."/>
            <person name="Shea T."/>
            <person name="Sisk P."/>
            <person name="Sykes S."/>
            <person name="Wortman J."/>
            <person name="Nusbaum C."/>
            <person name="Birren B."/>
        </authorList>
    </citation>
    <scope>NUCLEOTIDE SEQUENCE [LARGE SCALE GENOMIC DNA]</scope>
    <source>
        <strain evidence="1 2">ATCC BAA-412</strain>
    </source>
</reference>
<gene>
    <name evidence="1" type="ORF">UC3_03231</name>
</gene>
<dbReference type="STRING" id="154621.RV11_GL002811"/>
<dbReference type="Proteomes" id="UP000013785">
    <property type="component" value="Unassembled WGS sequence"/>
</dbReference>
<dbReference type="HOGENOM" id="CLU_020889_0_0_9"/>